<name>A0A8C5HW10_GOUWI</name>
<evidence type="ECO:0000256" key="1">
    <source>
        <dbReference type="ARBA" id="ARBA00004613"/>
    </source>
</evidence>
<dbReference type="PRINTS" id="PR00437">
    <property type="entry name" value="SMALLCYTKCXC"/>
</dbReference>
<feature type="signal peptide" evidence="6">
    <location>
        <begin position="1"/>
        <end position="18"/>
    </location>
</feature>
<dbReference type="GO" id="GO:0008009">
    <property type="term" value="F:chemokine activity"/>
    <property type="evidence" value="ECO:0007669"/>
    <property type="project" value="InterPro"/>
</dbReference>
<accession>A0A8C5HW10</accession>
<dbReference type="RefSeq" id="XP_028330255.1">
    <property type="nucleotide sequence ID" value="XM_028474454.1"/>
</dbReference>
<reference evidence="8" key="2">
    <citation type="submission" date="2025-08" db="UniProtKB">
        <authorList>
            <consortium name="Ensembl"/>
        </authorList>
    </citation>
    <scope>IDENTIFICATION</scope>
</reference>
<evidence type="ECO:0000256" key="5">
    <source>
        <dbReference type="ARBA" id="ARBA00054901"/>
    </source>
</evidence>
<dbReference type="GO" id="GO:0006952">
    <property type="term" value="P:defense response"/>
    <property type="evidence" value="ECO:0007669"/>
    <property type="project" value="InterPro"/>
</dbReference>
<reference evidence="8" key="3">
    <citation type="submission" date="2025-09" db="UniProtKB">
        <authorList>
            <consortium name="Ensembl"/>
        </authorList>
    </citation>
    <scope>IDENTIFICATION</scope>
</reference>
<dbReference type="PANTHER" id="PTHR12015:SF195">
    <property type="entry name" value="CHEMOKINE INTERLEUKIN-8-LIKE DOMAIN-CONTAINING PROTEIN"/>
    <property type="match status" value="1"/>
</dbReference>
<comment type="function">
    <text evidence="5">Ligand for cxcr3.2. Chemotactic for macrophages.</text>
</comment>
<dbReference type="GO" id="GO:0042056">
    <property type="term" value="F:chemoattractant activity"/>
    <property type="evidence" value="ECO:0007669"/>
    <property type="project" value="UniProtKB-ARBA"/>
</dbReference>
<gene>
    <name evidence="8" type="primary">cxcl19</name>
</gene>
<organism evidence="8 9">
    <name type="scientific">Gouania willdenowi</name>
    <name type="common">Blunt-snouted clingfish</name>
    <name type="synonym">Lepadogaster willdenowi</name>
    <dbReference type="NCBI Taxonomy" id="441366"/>
    <lineage>
        <taxon>Eukaryota</taxon>
        <taxon>Metazoa</taxon>
        <taxon>Chordata</taxon>
        <taxon>Craniata</taxon>
        <taxon>Vertebrata</taxon>
        <taxon>Euteleostomi</taxon>
        <taxon>Actinopterygii</taxon>
        <taxon>Neopterygii</taxon>
        <taxon>Teleostei</taxon>
        <taxon>Neoteleostei</taxon>
        <taxon>Acanthomorphata</taxon>
        <taxon>Ovalentaria</taxon>
        <taxon>Blenniimorphae</taxon>
        <taxon>Blenniiformes</taxon>
        <taxon>Gobiesocoidei</taxon>
        <taxon>Gobiesocidae</taxon>
        <taxon>Gobiesocinae</taxon>
        <taxon>Gouania</taxon>
    </lineage>
</organism>
<comment type="similarity">
    <text evidence="2">Belongs to the intercrine alpha (chemokine CxC) family.</text>
</comment>
<evidence type="ECO:0000256" key="6">
    <source>
        <dbReference type="SAM" id="SignalP"/>
    </source>
</evidence>
<keyword evidence="9" id="KW-1185">Reference proteome</keyword>
<evidence type="ECO:0000256" key="3">
    <source>
        <dbReference type="ARBA" id="ARBA00022514"/>
    </source>
</evidence>
<dbReference type="GO" id="GO:0005615">
    <property type="term" value="C:extracellular space"/>
    <property type="evidence" value="ECO:0007669"/>
    <property type="project" value="UniProtKB-KW"/>
</dbReference>
<feature type="domain" description="Chemokine interleukin-8-like" evidence="7">
    <location>
        <begin position="27"/>
        <end position="88"/>
    </location>
</feature>
<dbReference type="CTD" id="100003911"/>
<sequence>MKLFVVMVISIMCAAINGMPPINRDYNSRCRCAQLESRIIPPDNLRSIKVVPEGPHCPETEIIAGLANGAKVCLNPRSSWVKRLVQFVLQKQKQV</sequence>
<evidence type="ECO:0000313" key="8">
    <source>
        <dbReference type="Ensembl" id="ENSGWIP00000051478.1"/>
    </source>
</evidence>
<dbReference type="GO" id="GO:0006955">
    <property type="term" value="P:immune response"/>
    <property type="evidence" value="ECO:0007669"/>
    <property type="project" value="InterPro"/>
</dbReference>
<feature type="chain" id="PRO_5041404262" evidence="6">
    <location>
        <begin position="19"/>
        <end position="95"/>
    </location>
</feature>
<protein>
    <submittedName>
        <fullName evidence="8">Interleukin-8-like</fullName>
    </submittedName>
</protein>
<dbReference type="Pfam" id="PF00048">
    <property type="entry name" value="IL8"/>
    <property type="match status" value="1"/>
</dbReference>
<dbReference type="PRINTS" id="PR00436">
    <property type="entry name" value="INTERLEUKIN8"/>
</dbReference>
<dbReference type="InterPro" id="IPR033899">
    <property type="entry name" value="CXC_Chemokine_domain"/>
</dbReference>
<dbReference type="InterPro" id="IPR001811">
    <property type="entry name" value="Chemokine_IL8-like_dom"/>
</dbReference>
<dbReference type="SMART" id="SM00199">
    <property type="entry name" value="SCY"/>
    <property type="match status" value="1"/>
</dbReference>
<keyword evidence="6" id="KW-0732">Signal</keyword>
<dbReference type="CDD" id="cd00273">
    <property type="entry name" value="Chemokine_CXC"/>
    <property type="match status" value="1"/>
</dbReference>
<dbReference type="SUPFAM" id="SSF54117">
    <property type="entry name" value="Interleukin 8-like chemokines"/>
    <property type="match status" value="1"/>
</dbReference>
<proteinExistence type="inferred from homology"/>
<keyword evidence="3" id="KW-0202">Cytokine</keyword>
<evidence type="ECO:0000256" key="4">
    <source>
        <dbReference type="ARBA" id="ARBA00022525"/>
    </source>
</evidence>
<evidence type="ECO:0000259" key="7">
    <source>
        <dbReference type="SMART" id="SM00199"/>
    </source>
</evidence>
<dbReference type="GeneID" id="114480362"/>
<dbReference type="FunFam" id="2.40.50.40:FF:000004">
    <property type="entry name" value="C-X-C motif chemokine"/>
    <property type="match status" value="1"/>
</dbReference>
<reference evidence="8" key="1">
    <citation type="submission" date="2020-06" db="EMBL/GenBank/DDBJ databases">
        <authorList>
            <consortium name="Wellcome Sanger Institute Data Sharing"/>
        </authorList>
    </citation>
    <scope>NUCLEOTIDE SEQUENCE [LARGE SCALE GENOMIC DNA]</scope>
</reference>
<dbReference type="InterPro" id="IPR001089">
    <property type="entry name" value="Chemokine_CXC"/>
</dbReference>
<comment type="subcellular location">
    <subcellularLocation>
        <location evidence="1">Secreted</location>
    </subcellularLocation>
</comment>
<dbReference type="OrthoDB" id="9948647at2759"/>
<dbReference type="InterPro" id="IPR039809">
    <property type="entry name" value="Chemokine_b/g/d"/>
</dbReference>
<dbReference type="Proteomes" id="UP000694680">
    <property type="component" value="Chromosome 18"/>
</dbReference>
<evidence type="ECO:0000256" key="2">
    <source>
        <dbReference type="ARBA" id="ARBA00010665"/>
    </source>
</evidence>
<dbReference type="AlphaFoldDB" id="A0A8C5HW10"/>
<dbReference type="InterPro" id="IPR036048">
    <property type="entry name" value="Interleukin_8-like_sf"/>
</dbReference>
<dbReference type="PANTHER" id="PTHR12015">
    <property type="entry name" value="SMALL INDUCIBLE CYTOKINE A"/>
    <property type="match status" value="1"/>
</dbReference>
<dbReference type="Ensembl" id="ENSGWIT00000055571.1">
    <property type="protein sequence ID" value="ENSGWIP00000051478.1"/>
    <property type="gene ID" value="ENSGWIG00000024943.1"/>
</dbReference>
<dbReference type="Gene3D" id="2.40.50.40">
    <property type="match status" value="1"/>
</dbReference>
<evidence type="ECO:0000313" key="9">
    <source>
        <dbReference type="Proteomes" id="UP000694680"/>
    </source>
</evidence>
<keyword evidence="4" id="KW-0964">Secreted</keyword>